<dbReference type="InterPro" id="IPR013321">
    <property type="entry name" value="Arc_rbn_hlx_hlx"/>
</dbReference>
<dbReference type="Gene3D" id="1.10.1220.10">
    <property type="entry name" value="Met repressor-like"/>
    <property type="match status" value="1"/>
</dbReference>
<name>A0ABW5HFG3_9PSEU</name>
<accession>A0ABW5HFG3</accession>
<sequence length="73" mass="8118">MKVSVSLPEEDVRFLDDYAKEQGIESRSAALHQAVSSLRARRLMDAYEEAWTSWGESGEAEAWDVVVGDGLES</sequence>
<protein>
    <submittedName>
        <fullName evidence="1">Ribbon-helix-helix domain-containing protein</fullName>
    </submittedName>
</protein>
<organism evidence="1 2">
    <name type="scientific">Amycolatopsis silviterrae</name>
    <dbReference type="NCBI Taxonomy" id="1656914"/>
    <lineage>
        <taxon>Bacteria</taxon>
        <taxon>Bacillati</taxon>
        <taxon>Actinomycetota</taxon>
        <taxon>Actinomycetes</taxon>
        <taxon>Pseudonocardiales</taxon>
        <taxon>Pseudonocardiaceae</taxon>
        <taxon>Amycolatopsis</taxon>
    </lineage>
</organism>
<keyword evidence="2" id="KW-1185">Reference proteome</keyword>
<evidence type="ECO:0000313" key="2">
    <source>
        <dbReference type="Proteomes" id="UP001597483"/>
    </source>
</evidence>
<dbReference type="Proteomes" id="UP001597483">
    <property type="component" value="Unassembled WGS sequence"/>
</dbReference>
<dbReference type="EMBL" id="JBHUKS010000023">
    <property type="protein sequence ID" value="MFD2471650.1"/>
    <property type="molecule type" value="Genomic_DNA"/>
</dbReference>
<dbReference type="InterPro" id="IPR010985">
    <property type="entry name" value="Ribbon_hlx_hlx"/>
</dbReference>
<reference evidence="2" key="1">
    <citation type="journal article" date="2019" name="Int. J. Syst. Evol. Microbiol.">
        <title>The Global Catalogue of Microorganisms (GCM) 10K type strain sequencing project: providing services to taxonomists for standard genome sequencing and annotation.</title>
        <authorList>
            <consortium name="The Broad Institute Genomics Platform"/>
            <consortium name="The Broad Institute Genome Sequencing Center for Infectious Disease"/>
            <person name="Wu L."/>
            <person name="Ma J."/>
        </authorList>
    </citation>
    <scope>NUCLEOTIDE SEQUENCE [LARGE SCALE GENOMIC DNA]</scope>
    <source>
        <strain evidence="2">CGMCC 4.7641</strain>
    </source>
</reference>
<dbReference type="CDD" id="cd22231">
    <property type="entry name" value="RHH_NikR_HicB-like"/>
    <property type="match status" value="1"/>
</dbReference>
<proteinExistence type="predicted"/>
<dbReference type="SUPFAM" id="SSF47598">
    <property type="entry name" value="Ribbon-helix-helix"/>
    <property type="match status" value="1"/>
</dbReference>
<gene>
    <name evidence="1" type="ORF">ACFSVL_29935</name>
</gene>
<dbReference type="RefSeq" id="WP_378308896.1">
    <property type="nucleotide sequence ID" value="NZ_JBHUKS010000023.1"/>
</dbReference>
<evidence type="ECO:0000313" key="1">
    <source>
        <dbReference type="EMBL" id="MFD2471650.1"/>
    </source>
</evidence>
<comment type="caution">
    <text evidence="1">The sequence shown here is derived from an EMBL/GenBank/DDBJ whole genome shotgun (WGS) entry which is preliminary data.</text>
</comment>